<feature type="compositionally biased region" description="Polar residues" evidence="1">
    <location>
        <begin position="550"/>
        <end position="560"/>
    </location>
</feature>
<evidence type="ECO:0000259" key="2">
    <source>
        <dbReference type="SMART" id="SM01327"/>
    </source>
</evidence>
<reference evidence="3 4" key="1">
    <citation type="journal article" date="2009" name="Nature">
        <title>Evolution of pathogenicity and sexual reproduction in eight Candida genomes.</title>
        <authorList>
            <person name="Butler G."/>
            <person name="Rasmussen M.D."/>
            <person name="Lin M.F."/>
            <person name="Santos M.A."/>
            <person name="Sakthikumar S."/>
            <person name="Munro C.A."/>
            <person name="Rheinbay E."/>
            <person name="Grabherr M."/>
            <person name="Forche A."/>
            <person name="Reedy J.L."/>
            <person name="Agrafioti I."/>
            <person name="Arnaud M.B."/>
            <person name="Bates S."/>
            <person name="Brown A.J."/>
            <person name="Brunke S."/>
            <person name="Costanzo M.C."/>
            <person name="Fitzpatrick D.A."/>
            <person name="de Groot P.W."/>
            <person name="Harris D."/>
            <person name="Hoyer L.L."/>
            <person name="Hube B."/>
            <person name="Klis F.M."/>
            <person name="Kodira C."/>
            <person name="Lennard N."/>
            <person name="Logue M.E."/>
            <person name="Martin R."/>
            <person name="Neiman A.M."/>
            <person name="Nikolaou E."/>
            <person name="Quail M.A."/>
            <person name="Quinn J."/>
            <person name="Santos M.C."/>
            <person name="Schmitzberger F.F."/>
            <person name="Sherlock G."/>
            <person name="Shah P."/>
            <person name="Silverstein K.A."/>
            <person name="Skrzypek M.S."/>
            <person name="Soll D."/>
            <person name="Staggs R."/>
            <person name="Stansfield I."/>
            <person name="Stumpf M.P."/>
            <person name="Sudbery P.E."/>
            <person name="Srikantha T."/>
            <person name="Zeng Q."/>
            <person name="Berman J."/>
            <person name="Berriman M."/>
            <person name="Heitman J."/>
            <person name="Gow N.A."/>
            <person name="Lorenz M.C."/>
            <person name="Birren B.W."/>
            <person name="Kellis M."/>
            <person name="Cuomo C.A."/>
        </authorList>
    </citation>
    <scope>NUCLEOTIDE SEQUENCE [LARGE SCALE GENOMIC DNA]</scope>
    <source>
        <strain evidence="4">ATCC 11503 / BCRC 21390 / CBS 2605 / JCM 1781 / NBRC 1676 / NRRL YB-4239</strain>
    </source>
</reference>
<sequence>MSQSYMSLQNDQSQNLHYESAVQDLEKEKQMVTALKRMSIGHLMHYDPDLPPGTIDEFNPFSGNSHLSPSAQNHLYDEDLIPQNTQSPYQSTPLSSQGGASKSHARSSPDNKNETSTSNRLQTSSPPKRNSIYDNTSILTSESRDEYFDAEEDHVYEASGNSVWVPANMHPQINPDSYNTLVKNQVEEILDKKLSRQKSQLSRKSTLSRSSSVSDATEVVVHRNSIKGRSESPETENLGLTSGTSSSPSRSTSRSASPQKDTSSKRESWYMNHKRFLNPSLKELTSELEQLSKKAGLDKSDAVTVARTLSSNSLGYTDVEKMAFDELSEADEESATSSTLYLQQRLQQQFQITPELGLGSEDENENLEEYEHERKQEHDHDNYDENKHEHELGYLQEKENDSRNGGFALKRSRRPNYRKKNFENEASPIPGSKETLPGTPTPTQRKYNTRNSQYLFSYKKPTDQSPDYASPIGTRNQGSQQQQSHNIRSQASPKTPSLSPSPTPGSIPGTGLSSNQSAFEQGLNDLSNLYYGGQQRHHSPRDSKSRKENPNLNRFYSQNHAHGDNNVYRQGDRRHDPRRSPHIGTPQTGPQYSNSPYGPVQGSGTRLQATPRGSLQLTPTPTSTPLPTPPSQQEHQQQYNQHQQQKSHYAHNIDHNSHIRSSKNSNTVALDSRNRYHHHQNQSHPSIHASPSQRRAGHNGSAPIRSASNTNINDFMISTPTQTRHHSPALPKKEREYYKIQTGPRVKDVPSKSYTERQHGSVKPTTTPASTTTTSAVNVAAAPRSQQLRQNLDLLRSEINEFKESLNKSEAHQQDPRQHEREREREASNKKEHANYDQYYRVQRNQQQQQYANNKLRHAVQPLYYPQAQIQKQQQQQQQQQHQKERFFDQLQGLHRDDVNYNIQDNHNQKAPNPPDISFDVSYQDLSTDDPLGMEKEILADLGELDNDQEFLNNGVQETAVEPLKESTPENEKDDFFASIPTVDNDHLDLVEQDQPPYQNQLQDQNRADGSLPINFDLLDKDIPDSEPDSRKNNEAIDVDESYDISPMLSEFELNQSTPKQAQKAPSTSNVKTSSKATKVNTKLFNKVSIEIIDSDNYENKMGKKKKSFEKDVGDVGDVGGVGDNKSLKKKKSFGLLTHHAPNGAGDSDLSKLKKKKSWNWLRERSASMTSLDMSTLPPVPTDKVPIRSFSNPEGGKSSDTNVKQGDSQLRRSSSSQIERAADRAEHVSNHSEKENVISKLFKKKSKATLSSAHSIQSRESGQLGTVLDSESDRDRDLDLVHGPEKSVKKKSSGLFKKRSKMKMVDHNRDPNKATSPSLHIGVLETAGHLDVSNSGQQGKENREPIEERNSFDHGRTVIHHFNGKQLLPSNENPSSIRMVDESDDRVEKPMSDVVVDTPTGLIPEAETDSANVENFANEETKNSDSKKKRRQNRYKKKKDEDATSVSSFRKTESQPHPHPQLQLQLQSQTETETETEIGHEEGEVLDGVEGVNGVDDAAVSSPTPAKEQLQKQDIQEKLQKAIRRTSKANQPIQFTDSAFGFPLPPPSQSTIVMLDYRFPVHVERAIYRLSHLKLANPKRSLREQVLLSNFMYAYLNLVDHTLHVEHMSEEGSRIGDDNHSNDGNGDEDDNGEGNGNEDDNGDGFGDGKGNDFSNDDKDVVIVNDGEDLSEAGKQFRRMGVVNGDVNIVEVGDIDDIDELAGAEETMEYNDDEFAENEVILEEEDILFADNYRYRDDAMNGKSYGRVAVYDVGDHDTEIERGGKETVTAAAAAAAAQQQNETEKGNVSGDIVTV</sequence>
<feature type="compositionally biased region" description="Basic and acidic residues" evidence="1">
    <location>
        <begin position="1303"/>
        <end position="1312"/>
    </location>
</feature>
<keyword evidence="4" id="KW-1185">Reference proteome</keyword>
<evidence type="ECO:0000256" key="1">
    <source>
        <dbReference type="SAM" id="MobiDB-lite"/>
    </source>
</evidence>
<feature type="compositionally biased region" description="Polar residues" evidence="1">
    <location>
        <begin position="441"/>
        <end position="455"/>
    </location>
</feature>
<feature type="compositionally biased region" description="Polar residues" evidence="1">
    <location>
        <begin position="585"/>
        <end position="613"/>
    </location>
</feature>
<proteinExistence type="predicted"/>
<feature type="compositionally biased region" description="Low complexity" evidence="1">
    <location>
        <begin position="631"/>
        <end position="644"/>
    </location>
</feature>
<dbReference type="InParanoid" id="A5E7Q3"/>
<feature type="region of interest" description="Disordered" evidence="1">
    <location>
        <begin position="1330"/>
        <end position="1354"/>
    </location>
</feature>
<feature type="region of interest" description="Disordered" evidence="1">
    <location>
        <begin position="1612"/>
        <end position="1658"/>
    </location>
</feature>
<dbReference type="HOGENOM" id="CLU_247445_0_0_1"/>
<dbReference type="OMA" id="MAGMDKN"/>
<feature type="compositionally biased region" description="Polar residues" evidence="1">
    <location>
        <begin position="83"/>
        <end position="106"/>
    </location>
</feature>
<protein>
    <recommendedName>
        <fullName evidence="2">Protein Zds1 C-terminal domain-containing protein</fullName>
    </recommendedName>
</protein>
<feature type="compositionally biased region" description="Basic residues" evidence="1">
    <location>
        <begin position="410"/>
        <end position="419"/>
    </location>
</feature>
<accession>A5E7Q3</accession>
<feature type="compositionally biased region" description="Low complexity" evidence="1">
    <location>
        <begin position="197"/>
        <end position="214"/>
    </location>
</feature>
<dbReference type="VEuPathDB" id="FungiDB:LELG_05642"/>
<feature type="region of interest" description="Disordered" evidence="1">
    <location>
        <begin position="1000"/>
        <end position="1077"/>
    </location>
</feature>
<feature type="compositionally biased region" description="Polar residues" evidence="1">
    <location>
        <begin position="114"/>
        <end position="135"/>
    </location>
</feature>
<evidence type="ECO:0000313" key="4">
    <source>
        <dbReference type="Proteomes" id="UP000001996"/>
    </source>
</evidence>
<feature type="region of interest" description="Disordered" evidence="1">
    <location>
        <begin position="1252"/>
        <end position="1317"/>
    </location>
</feature>
<feature type="compositionally biased region" description="Basic residues" evidence="1">
    <location>
        <begin position="1288"/>
        <end position="1302"/>
    </location>
</feature>
<name>A5E7Q3_LODEL</name>
<feature type="region of interest" description="Disordered" evidence="1">
    <location>
        <begin position="83"/>
        <end position="135"/>
    </location>
</feature>
<dbReference type="InterPro" id="IPR040206">
    <property type="entry name" value="Zds1/2"/>
</dbReference>
<feature type="domain" description="Protein Zds1 C-terminal" evidence="2">
    <location>
        <begin position="1548"/>
        <end position="1600"/>
    </location>
</feature>
<feature type="compositionally biased region" description="Polar residues" evidence="1">
    <location>
        <begin position="1252"/>
        <end position="1264"/>
    </location>
</feature>
<dbReference type="GeneID" id="5230147"/>
<feature type="region of interest" description="Disordered" evidence="1">
    <location>
        <begin position="355"/>
        <end position="517"/>
    </location>
</feature>
<feature type="compositionally biased region" description="Polar residues" evidence="1">
    <location>
        <begin position="682"/>
        <end position="693"/>
    </location>
</feature>
<feature type="region of interest" description="Disordered" evidence="1">
    <location>
        <begin position="195"/>
        <end position="271"/>
    </location>
</feature>
<dbReference type="OrthoDB" id="5589766at2759"/>
<evidence type="ECO:0000313" key="3">
    <source>
        <dbReference type="EMBL" id="EDK47461.1"/>
    </source>
</evidence>
<feature type="region of interest" description="Disordered" evidence="1">
    <location>
        <begin position="1172"/>
        <end position="1237"/>
    </location>
</feature>
<feature type="compositionally biased region" description="Basic and acidic residues" evidence="1">
    <location>
        <begin position="540"/>
        <end position="549"/>
    </location>
</feature>
<dbReference type="GO" id="GO:0010971">
    <property type="term" value="P:positive regulation of G2/M transition of mitotic cell cycle"/>
    <property type="evidence" value="ECO:0007669"/>
    <property type="project" value="TreeGrafter"/>
</dbReference>
<feature type="compositionally biased region" description="Basic and acidic residues" evidence="1">
    <location>
        <begin position="369"/>
        <end position="402"/>
    </location>
</feature>
<feature type="compositionally biased region" description="Low complexity" evidence="1">
    <location>
        <begin position="761"/>
        <end position="783"/>
    </location>
</feature>
<feature type="compositionally biased region" description="Polar residues" evidence="1">
    <location>
        <begin position="1053"/>
        <end position="1077"/>
    </location>
</feature>
<gene>
    <name evidence="3" type="ORF">LELG_05642</name>
</gene>
<dbReference type="PANTHER" id="PTHR28089:SF1">
    <property type="entry name" value="PROTEIN ZDS1-RELATED"/>
    <property type="match status" value="1"/>
</dbReference>
<feature type="compositionally biased region" description="Basic and acidic residues" evidence="1">
    <location>
        <begin position="1018"/>
        <end position="1035"/>
    </location>
</feature>
<feature type="region of interest" description="Disordered" evidence="1">
    <location>
        <begin position="804"/>
        <end position="835"/>
    </location>
</feature>
<feature type="compositionally biased region" description="Basic and acidic residues" evidence="1">
    <location>
        <begin position="745"/>
        <end position="759"/>
    </location>
</feature>
<dbReference type="InterPro" id="IPR013941">
    <property type="entry name" value="ZDS1_C"/>
</dbReference>
<feature type="region of interest" description="Disordered" evidence="1">
    <location>
        <begin position="530"/>
        <end position="649"/>
    </location>
</feature>
<organism evidence="3 4">
    <name type="scientific">Lodderomyces elongisporus (strain ATCC 11503 / CBS 2605 / JCM 1781 / NBRC 1676 / NRRL YB-4239)</name>
    <name type="common">Yeast</name>
    <name type="synonym">Saccharomyces elongisporus</name>
    <dbReference type="NCBI Taxonomy" id="379508"/>
    <lineage>
        <taxon>Eukaryota</taxon>
        <taxon>Fungi</taxon>
        <taxon>Dikarya</taxon>
        <taxon>Ascomycota</taxon>
        <taxon>Saccharomycotina</taxon>
        <taxon>Pichiomycetes</taxon>
        <taxon>Debaryomycetaceae</taxon>
        <taxon>Candida/Lodderomyces clade</taxon>
        <taxon>Lodderomyces</taxon>
    </lineage>
</organism>
<dbReference type="eggNOG" id="ENOG502S5WJ">
    <property type="taxonomic scope" value="Eukaryota"/>
</dbReference>
<feature type="compositionally biased region" description="Basic and acidic residues" evidence="1">
    <location>
        <begin position="570"/>
        <end position="579"/>
    </location>
</feature>
<feature type="compositionally biased region" description="Basic and acidic residues" evidence="1">
    <location>
        <begin position="1612"/>
        <end position="1621"/>
    </location>
</feature>
<feature type="region of interest" description="Disordered" evidence="1">
    <location>
        <begin position="676"/>
        <end position="784"/>
    </location>
</feature>
<dbReference type="GO" id="GO:0030010">
    <property type="term" value="P:establishment of cell polarity"/>
    <property type="evidence" value="ECO:0007669"/>
    <property type="project" value="TreeGrafter"/>
</dbReference>
<dbReference type="STRING" id="379508.A5E7Q3"/>
<feature type="compositionally biased region" description="Basic and acidic residues" evidence="1">
    <location>
        <begin position="1271"/>
        <end position="1287"/>
    </location>
</feature>
<feature type="compositionally biased region" description="Basic and acidic residues" evidence="1">
    <location>
        <begin position="1340"/>
        <end position="1354"/>
    </location>
</feature>
<feature type="compositionally biased region" description="Basic residues" evidence="1">
    <location>
        <begin position="1427"/>
        <end position="1437"/>
    </location>
</feature>
<dbReference type="SMART" id="SM01327">
    <property type="entry name" value="Zds_C"/>
    <property type="match status" value="1"/>
</dbReference>
<feature type="compositionally biased region" description="Polar residues" evidence="1">
    <location>
        <begin position="1198"/>
        <end position="1218"/>
    </location>
</feature>
<feature type="region of interest" description="Disordered" evidence="1">
    <location>
        <begin position="1383"/>
        <end position="1481"/>
    </location>
</feature>
<feature type="compositionally biased region" description="Low complexity" evidence="1">
    <location>
        <begin position="1460"/>
        <end position="1471"/>
    </location>
</feature>
<feature type="compositionally biased region" description="Polar residues" evidence="1">
    <location>
        <begin position="706"/>
        <end position="722"/>
    </location>
</feature>
<dbReference type="Proteomes" id="UP000001996">
    <property type="component" value="Unassembled WGS sequence"/>
</dbReference>
<feature type="compositionally biased region" description="Basic and acidic residues" evidence="1">
    <location>
        <begin position="1220"/>
        <end position="1237"/>
    </location>
</feature>
<dbReference type="EMBL" id="CH981534">
    <property type="protein sequence ID" value="EDK47461.1"/>
    <property type="molecule type" value="Genomic_DNA"/>
</dbReference>
<feature type="compositionally biased region" description="Low complexity" evidence="1">
    <location>
        <begin position="238"/>
        <end position="258"/>
    </location>
</feature>
<feature type="compositionally biased region" description="Acidic residues" evidence="1">
    <location>
        <begin position="1625"/>
        <end position="1642"/>
    </location>
</feature>
<feature type="region of interest" description="Disordered" evidence="1">
    <location>
        <begin position="1102"/>
        <end position="1127"/>
    </location>
</feature>
<dbReference type="PANTHER" id="PTHR28089">
    <property type="entry name" value="PROTEIN ZDS1-RELATED"/>
    <property type="match status" value="1"/>
</dbReference>
<feature type="compositionally biased region" description="Polar residues" evidence="1">
    <location>
        <begin position="463"/>
        <end position="491"/>
    </location>
</feature>
<dbReference type="Pfam" id="PF08632">
    <property type="entry name" value="Zds_C"/>
    <property type="match status" value="1"/>
</dbReference>
<dbReference type="GO" id="GO:0005737">
    <property type="term" value="C:cytoplasm"/>
    <property type="evidence" value="ECO:0007669"/>
    <property type="project" value="TreeGrafter"/>
</dbReference>
<dbReference type="KEGG" id="lel:PVL30_004399"/>